<protein>
    <submittedName>
        <fullName evidence="3">Uncharacterized protein</fullName>
    </submittedName>
</protein>
<proteinExistence type="predicted"/>
<dbReference type="WBParaSite" id="nRc.2.0.1.t07068-RA">
    <property type="protein sequence ID" value="nRc.2.0.1.t07068-RA"/>
    <property type="gene ID" value="nRc.2.0.1.g07068"/>
</dbReference>
<evidence type="ECO:0000313" key="3">
    <source>
        <dbReference type="WBParaSite" id="nRc.2.0.1.t07068-RA"/>
    </source>
</evidence>
<organism evidence="2 3">
    <name type="scientific">Romanomermis culicivorax</name>
    <name type="common">Nematode worm</name>
    <dbReference type="NCBI Taxonomy" id="13658"/>
    <lineage>
        <taxon>Eukaryota</taxon>
        <taxon>Metazoa</taxon>
        <taxon>Ecdysozoa</taxon>
        <taxon>Nematoda</taxon>
        <taxon>Enoplea</taxon>
        <taxon>Dorylaimia</taxon>
        <taxon>Mermithida</taxon>
        <taxon>Mermithoidea</taxon>
        <taxon>Mermithidae</taxon>
        <taxon>Romanomermis</taxon>
    </lineage>
</organism>
<evidence type="ECO:0000313" key="2">
    <source>
        <dbReference type="Proteomes" id="UP000887565"/>
    </source>
</evidence>
<name>A0A915HZR9_ROMCU</name>
<reference evidence="3" key="1">
    <citation type="submission" date="2022-11" db="UniProtKB">
        <authorList>
            <consortium name="WormBaseParasite"/>
        </authorList>
    </citation>
    <scope>IDENTIFICATION</scope>
</reference>
<sequence>MNITPFALHGRHGEAVVVDGQFSITPWSCPKSMVVPRGRQKPKSRVQAPRNYFRPTYLTRESPSVNEIDLRNDAESRR</sequence>
<dbReference type="Proteomes" id="UP000887565">
    <property type="component" value="Unplaced"/>
</dbReference>
<keyword evidence="2" id="KW-1185">Reference proteome</keyword>
<evidence type="ECO:0000256" key="1">
    <source>
        <dbReference type="SAM" id="MobiDB-lite"/>
    </source>
</evidence>
<feature type="region of interest" description="Disordered" evidence="1">
    <location>
        <begin position="34"/>
        <end position="58"/>
    </location>
</feature>
<dbReference type="AlphaFoldDB" id="A0A915HZR9"/>
<accession>A0A915HZR9</accession>